<evidence type="ECO:0000256" key="8">
    <source>
        <dbReference type="ARBA" id="ARBA00023315"/>
    </source>
</evidence>
<dbReference type="InterPro" id="IPR024194">
    <property type="entry name" value="Ac/AlaTfrase_AlgI/DltB"/>
</dbReference>
<dbReference type="InterPro" id="IPR028362">
    <property type="entry name" value="AlgI"/>
</dbReference>
<evidence type="ECO:0000256" key="3">
    <source>
        <dbReference type="ARBA" id="ARBA00022475"/>
    </source>
</evidence>
<evidence type="ECO:0000256" key="1">
    <source>
        <dbReference type="ARBA" id="ARBA00004651"/>
    </source>
</evidence>
<dbReference type="InterPro" id="IPR051085">
    <property type="entry name" value="MB_O-acyltransferase"/>
</dbReference>
<dbReference type="EMBL" id="DXBO01000058">
    <property type="protein sequence ID" value="HIZ47933.1"/>
    <property type="molecule type" value="Genomic_DNA"/>
</dbReference>
<keyword evidence="4 9" id="KW-0808">Transferase</keyword>
<dbReference type="GO" id="GO:0005886">
    <property type="term" value="C:plasma membrane"/>
    <property type="evidence" value="ECO:0007669"/>
    <property type="project" value="UniProtKB-SubCell"/>
</dbReference>
<sequence>MLFNSYIFIFLFLPLALAGYFLLNHWHHYRLANVFLVGMSLWFYGYFTPSYLWIICGSIVGNYLISRLLQRITATPCKKMLLALGTLTNVAVIFYFKYFNFFLQNVNALLGKDFVLQNIVLPLGISFFTFQQISYLVDSYRGQTKNYRFDEYALFVSFFPQLIAGPIVLHNEIIPQFRDVCRRRPQAPNLSKGLYIFAVGLFKKVIVADTFGHAADFGFGTIVTLTSLEALLVAVSYTLQLYFDFSGYCDMALGIGTLFNIDLPQNFNSPYKALSIPDFWSRWHMSLTRFLRMYVYIPLGGNRKGKIRTYLNIMIVFLVSGIWHGANWTFILWGVLHGALNCLNRLFQKQWQRLHMVTQWFFTFLTVNLLWVLFRADSIADAISFYRELFRWSSFSIRSELYGCFTLPEFLWLEQTFSPLGDLAEQIVGFHLWAFLFIAFFAVLNLPNSREIQFKPSLTASLTTILCLFWSIISLAGVSTFLYFNF</sequence>
<comment type="subcellular location">
    <subcellularLocation>
        <location evidence="1">Cell membrane</location>
        <topology evidence="1">Multi-pass membrane protein</topology>
    </subcellularLocation>
</comment>
<reference evidence="11" key="2">
    <citation type="submission" date="2021-04" db="EMBL/GenBank/DDBJ databases">
        <authorList>
            <person name="Gilroy R."/>
        </authorList>
    </citation>
    <scope>NUCLEOTIDE SEQUENCE</scope>
    <source>
        <strain evidence="11">3436</strain>
    </source>
</reference>
<evidence type="ECO:0000256" key="4">
    <source>
        <dbReference type="ARBA" id="ARBA00022679"/>
    </source>
</evidence>
<dbReference type="PANTHER" id="PTHR13285">
    <property type="entry name" value="ACYLTRANSFERASE"/>
    <property type="match status" value="1"/>
</dbReference>
<feature type="transmembrane region" description="Helical" evidence="10">
    <location>
        <begin position="428"/>
        <end position="446"/>
    </location>
</feature>
<keyword evidence="3 9" id="KW-1003">Cell membrane</keyword>
<feature type="transmembrane region" description="Helical" evidence="10">
    <location>
        <begin position="119"/>
        <end position="137"/>
    </location>
</feature>
<evidence type="ECO:0000256" key="2">
    <source>
        <dbReference type="ARBA" id="ARBA00010323"/>
    </source>
</evidence>
<dbReference type="PIRSF" id="PIRSF016636">
    <property type="entry name" value="AlgI_DltB"/>
    <property type="match status" value="1"/>
</dbReference>
<keyword evidence="7 9" id="KW-0472">Membrane</keyword>
<gene>
    <name evidence="11" type="ORF">H9810_04345</name>
</gene>
<dbReference type="InterPro" id="IPR004299">
    <property type="entry name" value="MBOAT_fam"/>
</dbReference>
<evidence type="ECO:0000256" key="6">
    <source>
        <dbReference type="ARBA" id="ARBA00022989"/>
    </source>
</evidence>
<reference evidence="11" key="1">
    <citation type="journal article" date="2021" name="PeerJ">
        <title>Extensive microbial diversity within the chicken gut microbiome revealed by metagenomics and culture.</title>
        <authorList>
            <person name="Gilroy R."/>
            <person name="Ravi A."/>
            <person name="Getino M."/>
            <person name="Pursley I."/>
            <person name="Horton D.L."/>
            <person name="Alikhan N.F."/>
            <person name="Baker D."/>
            <person name="Gharbi K."/>
            <person name="Hall N."/>
            <person name="Watson M."/>
            <person name="Adriaenssens E.M."/>
            <person name="Foster-Nyarko E."/>
            <person name="Jarju S."/>
            <person name="Secka A."/>
            <person name="Antonio M."/>
            <person name="Oren A."/>
            <person name="Chaudhuri R.R."/>
            <person name="La Ragione R."/>
            <person name="Hildebrand F."/>
            <person name="Pallen M.J."/>
        </authorList>
    </citation>
    <scope>NUCLEOTIDE SEQUENCE</scope>
    <source>
        <strain evidence="11">3436</strain>
    </source>
</reference>
<keyword evidence="6 10" id="KW-1133">Transmembrane helix</keyword>
<dbReference type="GO" id="GO:0016746">
    <property type="term" value="F:acyltransferase activity"/>
    <property type="evidence" value="ECO:0007669"/>
    <property type="project" value="UniProtKB-KW"/>
</dbReference>
<dbReference type="Proteomes" id="UP000824031">
    <property type="component" value="Unassembled WGS sequence"/>
</dbReference>
<evidence type="ECO:0000313" key="12">
    <source>
        <dbReference type="Proteomes" id="UP000824031"/>
    </source>
</evidence>
<accession>A0A9D2JFR5</accession>
<feature type="transmembrane region" description="Helical" evidence="10">
    <location>
        <begin position="458"/>
        <end position="484"/>
    </location>
</feature>
<name>A0A9D2JFR5_9FIRM</name>
<dbReference type="Pfam" id="PF03062">
    <property type="entry name" value="MBOAT"/>
    <property type="match status" value="1"/>
</dbReference>
<evidence type="ECO:0000256" key="9">
    <source>
        <dbReference type="PIRNR" id="PIRNR016636"/>
    </source>
</evidence>
<feature type="transmembrane region" description="Helical" evidence="10">
    <location>
        <begin position="356"/>
        <end position="374"/>
    </location>
</feature>
<dbReference type="GO" id="GO:0042121">
    <property type="term" value="P:alginic acid biosynthetic process"/>
    <property type="evidence" value="ECO:0007669"/>
    <property type="project" value="InterPro"/>
</dbReference>
<comment type="caution">
    <text evidence="11">The sequence shown here is derived from an EMBL/GenBank/DDBJ whole genome shotgun (WGS) entry which is preliminary data.</text>
</comment>
<organism evidence="11 12">
    <name type="scientific">Candidatus Gemmiger excrementavium</name>
    <dbReference type="NCBI Taxonomy" id="2838608"/>
    <lineage>
        <taxon>Bacteria</taxon>
        <taxon>Bacillati</taxon>
        <taxon>Bacillota</taxon>
        <taxon>Clostridia</taxon>
        <taxon>Eubacteriales</taxon>
        <taxon>Gemmiger</taxon>
    </lineage>
</organism>
<comment type="similarity">
    <text evidence="2 9">Belongs to the membrane-bound acyltransferase family.</text>
</comment>
<feature type="transmembrane region" description="Helical" evidence="10">
    <location>
        <begin position="6"/>
        <end position="23"/>
    </location>
</feature>
<protein>
    <submittedName>
        <fullName evidence="11">MBOAT family protein</fullName>
    </submittedName>
</protein>
<evidence type="ECO:0000256" key="5">
    <source>
        <dbReference type="ARBA" id="ARBA00022692"/>
    </source>
</evidence>
<evidence type="ECO:0000256" key="10">
    <source>
        <dbReference type="SAM" id="Phobius"/>
    </source>
</evidence>
<keyword evidence="5 10" id="KW-0812">Transmembrane</keyword>
<feature type="transmembrane region" description="Helical" evidence="10">
    <location>
        <begin position="395"/>
        <end position="413"/>
    </location>
</feature>
<evidence type="ECO:0000256" key="7">
    <source>
        <dbReference type="ARBA" id="ARBA00023136"/>
    </source>
</evidence>
<dbReference type="PIRSF" id="PIRSF500217">
    <property type="entry name" value="AlgI"/>
    <property type="match status" value="1"/>
</dbReference>
<keyword evidence="8 9" id="KW-0012">Acyltransferase</keyword>
<proteinExistence type="inferred from homology"/>
<feature type="transmembrane region" description="Helical" evidence="10">
    <location>
        <begin position="81"/>
        <end position="99"/>
    </location>
</feature>
<dbReference type="AlphaFoldDB" id="A0A9D2JFR5"/>
<dbReference type="PANTHER" id="PTHR13285:SF23">
    <property type="entry name" value="TEICHOIC ACID D-ALANYLTRANSFERASE"/>
    <property type="match status" value="1"/>
</dbReference>
<evidence type="ECO:0000313" key="11">
    <source>
        <dbReference type="EMBL" id="HIZ47933.1"/>
    </source>
</evidence>
<feature type="transmembrane region" description="Helical" evidence="10">
    <location>
        <begin position="310"/>
        <end position="336"/>
    </location>
</feature>